<dbReference type="Pfam" id="PF07589">
    <property type="entry name" value="PEP-CTERM"/>
    <property type="match status" value="1"/>
</dbReference>
<evidence type="ECO:0000313" key="4">
    <source>
        <dbReference type="Proteomes" id="UP000478417"/>
    </source>
</evidence>
<accession>A0A6B2M2N5</accession>
<feature type="signal peptide" evidence="1">
    <location>
        <begin position="1"/>
        <end position="21"/>
    </location>
</feature>
<protein>
    <submittedName>
        <fullName evidence="3">PEP-CTERM sorting domain-containing protein</fullName>
    </submittedName>
</protein>
<proteinExistence type="predicted"/>
<comment type="caution">
    <text evidence="3">The sequence shown here is derived from an EMBL/GenBank/DDBJ whole genome shotgun (WGS) entry which is preliminary data.</text>
</comment>
<dbReference type="Proteomes" id="UP000478417">
    <property type="component" value="Unassembled WGS sequence"/>
</dbReference>
<dbReference type="InterPro" id="IPR013424">
    <property type="entry name" value="Ice-binding_C"/>
</dbReference>
<keyword evidence="4" id="KW-1185">Reference proteome</keyword>
<evidence type="ECO:0000313" key="3">
    <source>
        <dbReference type="EMBL" id="NDV62337.1"/>
    </source>
</evidence>
<feature type="chain" id="PRO_5025615151" evidence="1">
    <location>
        <begin position="22"/>
        <end position="272"/>
    </location>
</feature>
<keyword evidence="1" id="KW-0732">Signal</keyword>
<reference evidence="3 4" key="1">
    <citation type="submission" date="2020-02" db="EMBL/GenBank/DDBJ databases">
        <title>Albibacoteraceae fam. nov., the first described family within the subdivision 4 Verrucomicrobia.</title>
        <authorList>
            <person name="Xi F."/>
        </authorList>
    </citation>
    <scope>NUCLEOTIDE SEQUENCE [LARGE SCALE GENOMIC DNA]</scope>
    <source>
        <strain evidence="3 4">CK1056</strain>
    </source>
</reference>
<name>A0A6B2M2N5_9BACT</name>
<feature type="domain" description="Ice-binding protein C-terminal" evidence="2">
    <location>
        <begin position="242"/>
        <end position="266"/>
    </location>
</feature>
<dbReference type="EMBL" id="JAAGNX010000002">
    <property type="protein sequence ID" value="NDV62337.1"/>
    <property type="molecule type" value="Genomic_DNA"/>
</dbReference>
<sequence length="272" mass="29582">MNKLLKLAICTGIISPICASAQLITVSEPSTSASFNALVALMAADEAALGTGAGEANASIFSEVHWDTSANAWVTGSLSNDNNDLNFELIDINFQYFIQTGNNIDIGFVGNENWDLDELFVNAYALGDLGNSDPRVSLFDYSDNVAANNTPGDTARLSLTQGTDAPIVLEFEHINQTSSPLGPLYQSSEIRFKMYQGVNVDGNGAITDYKNDEWLFGINDRNKNFDKDSDDGYFFINGDIRPVPEPSQIAALSLLGLGALLIIRRRILKRVK</sequence>
<organism evidence="3 4">
    <name type="scientific">Oceanipulchritudo coccoides</name>
    <dbReference type="NCBI Taxonomy" id="2706888"/>
    <lineage>
        <taxon>Bacteria</taxon>
        <taxon>Pseudomonadati</taxon>
        <taxon>Verrucomicrobiota</taxon>
        <taxon>Opitutia</taxon>
        <taxon>Puniceicoccales</taxon>
        <taxon>Oceanipulchritudinaceae</taxon>
        <taxon>Oceanipulchritudo</taxon>
    </lineage>
</organism>
<dbReference type="RefSeq" id="WP_163964135.1">
    <property type="nucleotide sequence ID" value="NZ_JAAGNX010000002.1"/>
</dbReference>
<dbReference type="AlphaFoldDB" id="A0A6B2M2N5"/>
<gene>
    <name evidence="3" type="ORF">G0Q06_07745</name>
</gene>
<evidence type="ECO:0000259" key="2">
    <source>
        <dbReference type="Pfam" id="PF07589"/>
    </source>
</evidence>
<evidence type="ECO:0000256" key="1">
    <source>
        <dbReference type="SAM" id="SignalP"/>
    </source>
</evidence>
<dbReference type="NCBIfam" id="TIGR02595">
    <property type="entry name" value="PEP_CTERM"/>
    <property type="match status" value="1"/>
</dbReference>